<evidence type="ECO:0000256" key="1">
    <source>
        <dbReference type="SAM" id="MobiDB-lite"/>
    </source>
</evidence>
<evidence type="ECO:0000313" key="4">
    <source>
        <dbReference type="Proteomes" id="UP000676776"/>
    </source>
</evidence>
<organism evidence="3 4">
    <name type="scientific">Winogradskyella pelagia</name>
    <dbReference type="NCBI Taxonomy" id="2819984"/>
    <lineage>
        <taxon>Bacteria</taxon>
        <taxon>Pseudomonadati</taxon>
        <taxon>Bacteroidota</taxon>
        <taxon>Flavobacteriia</taxon>
        <taxon>Flavobacteriales</taxon>
        <taxon>Flavobacteriaceae</taxon>
        <taxon>Winogradskyella</taxon>
    </lineage>
</organism>
<evidence type="ECO:0000313" key="3">
    <source>
        <dbReference type="EMBL" id="MBO3115581.1"/>
    </source>
</evidence>
<proteinExistence type="predicted"/>
<protein>
    <submittedName>
        <fullName evidence="3">DUF4296 domain-containing protein</fullName>
    </submittedName>
</protein>
<dbReference type="Proteomes" id="UP000676776">
    <property type="component" value="Unassembled WGS sequence"/>
</dbReference>
<sequence>MKLRLSLILVCCLAIGCNKNIRPEKPDNLIAKDQMTNILYDLYVINGAKNVNRALLEKKGFEPEQYVFKKYNIDSLQFAKSNNYYAFDPEEYREIVEEVRLRLEVEKDKTQELQKAEQMNNKRRQDSIKKATNRTKKVIDSSKIRIKPVISEDN</sequence>
<keyword evidence="4" id="KW-1185">Reference proteome</keyword>
<evidence type="ECO:0000259" key="2">
    <source>
        <dbReference type="Pfam" id="PF14129"/>
    </source>
</evidence>
<dbReference type="EMBL" id="JAGEVF010000002">
    <property type="protein sequence ID" value="MBO3115581.1"/>
    <property type="molecule type" value="Genomic_DNA"/>
</dbReference>
<dbReference type="PROSITE" id="PS51257">
    <property type="entry name" value="PROKAR_LIPOPROTEIN"/>
    <property type="match status" value="1"/>
</dbReference>
<name>A0ABS3SYM2_9FLAO</name>
<feature type="domain" description="DUF4296" evidence="2">
    <location>
        <begin position="26"/>
        <end position="108"/>
    </location>
</feature>
<dbReference type="RefSeq" id="WP_208152362.1">
    <property type="nucleotide sequence ID" value="NZ_JAGEVF010000002.1"/>
</dbReference>
<dbReference type="Pfam" id="PF14129">
    <property type="entry name" value="DUF4296"/>
    <property type="match status" value="1"/>
</dbReference>
<reference evidence="3 4" key="1">
    <citation type="submission" date="2021-03" db="EMBL/GenBank/DDBJ databases">
        <title>Winogradskyella sp. nov., isolated from costal sediment.</title>
        <authorList>
            <person name="Gao C."/>
        </authorList>
    </citation>
    <scope>NUCLEOTIDE SEQUENCE [LARGE SCALE GENOMIC DNA]</scope>
    <source>
        <strain evidence="3 4">DF17</strain>
    </source>
</reference>
<gene>
    <name evidence="3" type="ORF">J4050_02415</name>
</gene>
<comment type="caution">
    <text evidence="3">The sequence shown here is derived from an EMBL/GenBank/DDBJ whole genome shotgun (WGS) entry which is preliminary data.</text>
</comment>
<feature type="region of interest" description="Disordered" evidence="1">
    <location>
        <begin position="111"/>
        <end position="136"/>
    </location>
</feature>
<accession>A0ABS3SYM2</accession>
<dbReference type="InterPro" id="IPR025381">
    <property type="entry name" value="DUF4296"/>
</dbReference>